<name>A0ABZ3FLZ0_9ACTN</name>
<protein>
    <submittedName>
        <fullName evidence="2">N-acetyltransferase family protein</fullName>
    </submittedName>
</protein>
<accession>A0ABZ3FLZ0</accession>
<evidence type="ECO:0000313" key="3">
    <source>
        <dbReference type="Proteomes" id="UP001442841"/>
    </source>
</evidence>
<evidence type="ECO:0000313" key="2">
    <source>
        <dbReference type="EMBL" id="XAN05882.1"/>
    </source>
</evidence>
<feature type="domain" description="N-acetyltransferase" evidence="1">
    <location>
        <begin position="4"/>
        <end position="165"/>
    </location>
</feature>
<reference evidence="2 3" key="1">
    <citation type="submission" date="2024-04" db="EMBL/GenBank/DDBJ databases">
        <title>Isolation of an actinomycete strain from pig manure.</title>
        <authorList>
            <person name="Gong T."/>
            <person name="Yu Z."/>
            <person name="An M."/>
            <person name="Wei C."/>
            <person name="Yang W."/>
            <person name="Liu L."/>
        </authorList>
    </citation>
    <scope>NUCLEOTIDE SEQUENCE [LARGE SCALE GENOMIC DNA]</scope>
    <source>
        <strain evidence="2 3">ZF39</strain>
    </source>
</reference>
<gene>
    <name evidence="2" type="ORF">AADG42_00685</name>
</gene>
<keyword evidence="3" id="KW-1185">Reference proteome</keyword>
<evidence type="ECO:0000259" key="1">
    <source>
        <dbReference type="PROSITE" id="PS51186"/>
    </source>
</evidence>
<dbReference type="EMBL" id="CP154795">
    <property type="protein sequence ID" value="XAN05882.1"/>
    <property type="molecule type" value="Genomic_DNA"/>
</dbReference>
<sequence>MTKSTIRAATASDAHSCAQIYAPFVTGSVVTFDFESPTPEEFAARIERLGASHAWLVAEQEGRVLGFAYAAEFRSKAAYAWVCETTIYLDPEATGRGVGRALYTALCEALADRGFRVAIGCIAVPNPASIRLHEACGFEQVGLFPGVGFKNDQWIDVVWYQRGLGPGTTQSPEISPSR</sequence>
<dbReference type="CDD" id="cd04301">
    <property type="entry name" value="NAT_SF"/>
    <property type="match status" value="1"/>
</dbReference>
<dbReference type="PANTHER" id="PTHR43072">
    <property type="entry name" value="N-ACETYLTRANSFERASE"/>
    <property type="match status" value="1"/>
</dbReference>
<proteinExistence type="predicted"/>
<dbReference type="SUPFAM" id="SSF55729">
    <property type="entry name" value="Acyl-CoA N-acyltransferases (Nat)"/>
    <property type="match status" value="1"/>
</dbReference>
<dbReference type="Proteomes" id="UP001442841">
    <property type="component" value="Chromosome"/>
</dbReference>
<dbReference type="InterPro" id="IPR000182">
    <property type="entry name" value="GNAT_dom"/>
</dbReference>
<dbReference type="Pfam" id="PF13420">
    <property type="entry name" value="Acetyltransf_4"/>
    <property type="match status" value="1"/>
</dbReference>
<dbReference type="RefSeq" id="WP_425307317.1">
    <property type="nucleotide sequence ID" value="NZ_CP154795.1"/>
</dbReference>
<dbReference type="PANTHER" id="PTHR43072:SF8">
    <property type="entry name" value="ACYLTRANSFERASE FABY-RELATED"/>
    <property type="match status" value="1"/>
</dbReference>
<dbReference type="Gene3D" id="3.40.630.30">
    <property type="match status" value="1"/>
</dbReference>
<organism evidence="2 3">
    <name type="scientific">Ammonicoccus fulvus</name>
    <dbReference type="NCBI Taxonomy" id="3138240"/>
    <lineage>
        <taxon>Bacteria</taxon>
        <taxon>Bacillati</taxon>
        <taxon>Actinomycetota</taxon>
        <taxon>Actinomycetes</taxon>
        <taxon>Propionibacteriales</taxon>
        <taxon>Propionibacteriaceae</taxon>
        <taxon>Ammonicoccus</taxon>
    </lineage>
</organism>
<dbReference type="PROSITE" id="PS51186">
    <property type="entry name" value="GNAT"/>
    <property type="match status" value="1"/>
</dbReference>
<dbReference type="InterPro" id="IPR016181">
    <property type="entry name" value="Acyl_CoA_acyltransferase"/>
</dbReference>